<feature type="transmembrane region" description="Helical" evidence="1">
    <location>
        <begin position="52"/>
        <end position="74"/>
    </location>
</feature>
<reference evidence="2" key="2">
    <citation type="submission" date="2021-04" db="EMBL/GenBank/DDBJ databases">
        <authorList>
            <person name="Gilroy R."/>
        </authorList>
    </citation>
    <scope>NUCLEOTIDE SEQUENCE</scope>
    <source>
        <strain evidence="2">CHK169-2315</strain>
    </source>
</reference>
<feature type="transmembrane region" description="Helical" evidence="1">
    <location>
        <begin position="80"/>
        <end position="98"/>
    </location>
</feature>
<proteinExistence type="predicted"/>
<comment type="caution">
    <text evidence="2">The sequence shown here is derived from an EMBL/GenBank/DDBJ whole genome shotgun (WGS) entry which is preliminary data.</text>
</comment>
<evidence type="ECO:0000313" key="2">
    <source>
        <dbReference type="EMBL" id="HIV74528.1"/>
    </source>
</evidence>
<evidence type="ECO:0008006" key="4">
    <source>
        <dbReference type="Google" id="ProtNLM"/>
    </source>
</evidence>
<dbReference type="EMBL" id="DXHX01000080">
    <property type="protein sequence ID" value="HIV74528.1"/>
    <property type="molecule type" value="Genomic_DNA"/>
</dbReference>
<dbReference type="AlphaFoldDB" id="A0A9D1PND1"/>
<evidence type="ECO:0000313" key="3">
    <source>
        <dbReference type="Proteomes" id="UP000823937"/>
    </source>
</evidence>
<organism evidence="2 3">
    <name type="scientific">Candidatus Pseudogracilibacillus intestinigallinarum</name>
    <dbReference type="NCBI Taxonomy" id="2838742"/>
    <lineage>
        <taxon>Bacteria</taxon>
        <taxon>Bacillati</taxon>
        <taxon>Bacillota</taxon>
        <taxon>Bacilli</taxon>
        <taxon>Bacillales</taxon>
        <taxon>Bacillaceae</taxon>
        <taxon>Pseudogracilibacillus</taxon>
    </lineage>
</organism>
<gene>
    <name evidence="2" type="ORF">H9895_05520</name>
</gene>
<name>A0A9D1PND1_9BACI</name>
<accession>A0A9D1PND1</accession>
<keyword evidence="1" id="KW-0472">Membrane</keyword>
<sequence length="117" mass="13898">MKATKIQLSIGTGKKLYEKDESQFHIIIRRLFLFHYATATIRDEPFTTKEKVVITLMGPVFNGIVAFVFFMIDLFFYEHIGIQLCMLFNFWLFFVNLIPFKIGQKQSDGYTIYRLFF</sequence>
<reference evidence="2" key="1">
    <citation type="journal article" date="2021" name="PeerJ">
        <title>Extensive microbial diversity within the chicken gut microbiome revealed by metagenomics and culture.</title>
        <authorList>
            <person name="Gilroy R."/>
            <person name="Ravi A."/>
            <person name="Getino M."/>
            <person name="Pursley I."/>
            <person name="Horton D.L."/>
            <person name="Alikhan N.F."/>
            <person name="Baker D."/>
            <person name="Gharbi K."/>
            <person name="Hall N."/>
            <person name="Watson M."/>
            <person name="Adriaenssens E.M."/>
            <person name="Foster-Nyarko E."/>
            <person name="Jarju S."/>
            <person name="Secka A."/>
            <person name="Antonio M."/>
            <person name="Oren A."/>
            <person name="Chaudhuri R.R."/>
            <person name="La Ragione R."/>
            <person name="Hildebrand F."/>
            <person name="Pallen M.J."/>
        </authorList>
    </citation>
    <scope>NUCLEOTIDE SEQUENCE</scope>
    <source>
        <strain evidence="2">CHK169-2315</strain>
    </source>
</reference>
<keyword evidence="1" id="KW-0812">Transmembrane</keyword>
<keyword evidence="1" id="KW-1133">Transmembrane helix</keyword>
<evidence type="ECO:0000256" key="1">
    <source>
        <dbReference type="SAM" id="Phobius"/>
    </source>
</evidence>
<dbReference type="Proteomes" id="UP000823937">
    <property type="component" value="Unassembled WGS sequence"/>
</dbReference>
<protein>
    <recommendedName>
        <fullName evidence="4">Peptidase M50 domain-containing protein</fullName>
    </recommendedName>
</protein>